<proteinExistence type="predicted"/>
<keyword evidence="1" id="KW-0812">Transmembrane</keyword>
<name>A0A220TY29_9BACI</name>
<gene>
    <name evidence="2" type="ORF">CFK37_00310</name>
</gene>
<feature type="transmembrane region" description="Helical" evidence="1">
    <location>
        <begin position="28"/>
        <end position="52"/>
    </location>
</feature>
<accession>A0A220TY29</accession>
<dbReference type="OrthoDB" id="1681794at2"/>
<feature type="transmembrane region" description="Helical" evidence="1">
    <location>
        <begin position="64"/>
        <end position="82"/>
    </location>
</feature>
<dbReference type="AlphaFoldDB" id="A0A220TY29"/>
<feature type="transmembrane region" description="Helical" evidence="1">
    <location>
        <begin position="120"/>
        <end position="141"/>
    </location>
</feature>
<evidence type="ECO:0000313" key="3">
    <source>
        <dbReference type="Proteomes" id="UP000198312"/>
    </source>
</evidence>
<keyword evidence="1" id="KW-1133">Transmembrane helix</keyword>
<keyword evidence="3" id="KW-1185">Reference proteome</keyword>
<reference evidence="2 3" key="1">
    <citation type="submission" date="2017-07" db="EMBL/GenBank/DDBJ databases">
        <title>Virgibacillus sp. LM2416.</title>
        <authorList>
            <person name="Tak E.J."/>
            <person name="Bae J.-W."/>
        </authorList>
    </citation>
    <scope>NUCLEOTIDE SEQUENCE [LARGE SCALE GENOMIC DNA]</scope>
    <source>
        <strain evidence="2 3">LM2416</strain>
    </source>
</reference>
<protein>
    <submittedName>
        <fullName evidence="2">Uncharacterized protein</fullName>
    </submittedName>
</protein>
<evidence type="ECO:0000256" key="1">
    <source>
        <dbReference type="SAM" id="Phobius"/>
    </source>
</evidence>
<dbReference type="KEGG" id="vil:CFK37_00310"/>
<feature type="transmembrane region" description="Helical" evidence="1">
    <location>
        <begin position="94"/>
        <end position="114"/>
    </location>
</feature>
<dbReference type="EMBL" id="CP022315">
    <property type="protein sequence ID" value="ASK60758.1"/>
    <property type="molecule type" value="Genomic_DNA"/>
</dbReference>
<sequence length="152" mass="17110">MRSTEKLFWSIALPGLGQLLNGKYLKGIVLILLEFLINVQSHLNMLIVLSFHGKIEEAIQLANYNWLMFYPCVYLFGIWDAYRDDGCGRKPYSFLPFVSAAYIATVGVVCSSSFKILGVLWGPIWLPILFILLGALVGIAAQKIIIRVQNQE</sequence>
<keyword evidence="1" id="KW-0472">Membrane</keyword>
<dbReference type="RefSeq" id="WP_089060035.1">
    <property type="nucleotide sequence ID" value="NZ_CP022315.1"/>
</dbReference>
<organism evidence="2 3">
    <name type="scientific">Virgibacillus phasianinus</name>
    <dbReference type="NCBI Taxonomy" id="2017483"/>
    <lineage>
        <taxon>Bacteria</taxon>
        <taxon>Bacillati</taxon>
        <taxon>Bacillota</taxon>
        <taxon>Bacilli</taxon>
        <taxon>Bacillales</taxon>
        <taxon>Bacillaceae</taxon>
        <taxon>Virgibacillus</taxon>
    </lineage>
</organism>
<evidence type="ECO:0000313" key="2">
    <source>
        <dbReference type="EMBL" id="ASK60758.1"/>
    </source>
</evidence>
<dbReference type="Proteomes" id="UP000198312">
    <property type="component" value="Chromosome"/>
</dbReference>